<protein>
    <submittedName>
        <fullName evidence="1">Uncharacterized protein</fullName>
    </submittedName>
</protein>
<dbReference type="AlphaFoldDB" id="A0A0B6YTT5"/>
<name>A0A0B6YTT5_9EUPU</name>
<accession>A0A0B6YTT5</accession>
<evidence type="ECO:0000313" key="1">
    <source>
        <dbReference type="EMBL" id="CEK59674.1"/>
    </source>
</evidence>
<feature type="non-terminal residue" evidence="1">
    <location>
        <position position="1"/>
    </location>
</feature>
<dbReference type="EMBL" id="HACG01012809">
    <property type="protein sequence ID" value="CEK59674.1"/>
    <property type="molecule type" value="Transcribed_RNA"/>
</dbReference>
<proteinExistence type="predicted"/>
<organism evidence="1">
    <name type="scientific">Arion vulgaris</name>
    <dbReference type="NCBI Taxonomy" id="1028688"/>
    <lineage>
        <taxon>Eukaryota</taxon>
        <taxon>Metazoa</taxon>
        <taxon>Spiralia</taxon>
        <taxon>Lophotrochozoa</taxon>
        <taxon>Mollusca</taxon>
        <taxon>Gastropoda</taxon>
        <taxon>Heterobranchia</taxon>
        <taxon>Euthyneura</taxon>
        <taxon>Panpulmonata</taxon>
        <taxon>Eupulmonata</taxon>
        <taxon>Stylommatophora</taxon>
        <taxon>Helicina</taxon>
        <taxon>Arionoidea</taxon>
        <taxon>Arionidae</taxon>
        <taxon>Arion</taxon>
    </lineage>
</organism>
<gene>
    <name evidence="1" type="primary">ORF37088</name>
</gene>
<reference evidence="1" key="1">
    <citation type="submission" date="2014-12" db="EMBL/GenBank/DDBJ databases">
        <title>Insight into the proteome of Arion vulgaris.</title>
        <authorList>
            <person name="Aradska J."/>
            <person name="Bulat T."/>
            <person name="Smidak R."/>
            <person name="Sarate P."/>
            <person name="Gangsoo J."/>
            <person name="Sialana F."/>
            <person name="Bilban M."/>
            <person name="Lubec G."/>
        </authorList>
    </citation>
    <scope>NUCLEOTIDE SEQUENCE</scope>
    <source>
        <tissue evidence="1">Skin</tissue>
    </source>
</reference>
<sequence length="75" mass="8582">NLIIFHACDVSQPLETSLPGKTVHSINFCSLKHLFVCYMAIQYTKNTFKASRMKSADFPVKSKKSRILNHRECAH</sequence>